<feature type="transmembrane region" description="Helical" evidence="1">
    <location>
        <begin position="7"/>
        <end position="25"/>
    </location>
</feature>
<comment type="caution">
    <text evidence="2">The sequence shown here is derived from an EMBL/GenBank/DDBJ whole genome shotgun (WGS) entry which is preliminary data.</text>
</comment>
<sequence length="188" mass="20763">MRNRKLRIYLEGTLFAALAMVLSFIPSGIGSSYSVSLGMIPLTFFAIRRGFGPGIFAGFLWGALHFVTGSVYMLNVYQVIIEYTITYASIGLAGLYSGAIVQEIQSSKSSRVNMHITLAVFAGALGRYFWHFIAGWIFWGDYALWGLSAMSFSLIMNGLSMISTAFVTVMVLLMVYSRSPLVFIPKSK</sequence>
<accession>A0A2T0WAX7</accession>
<feature type="transmembrane region" description="Helical" evidence="1">
    <location>
        <begin position="151"/>
        <end position="176"/>
    </location>
</feature>
<organism evidence="2 3">
    <name type="scientific">Alkalibacterium olivapovliticus</name>
    <dbReference type="NCBI Taxonomy" id="99907"/>
    <lineage>
        <taxon>Bacteria</taxon>
        <taxon>Bacillati</taxon>
        <taxon>Bacillota</taxon>
        <taxon>Bacilli</taxon>
        <taxon>Lactobacillales</taxon>
        <taxon>Carnobacteriaceae</taxon>
        <taxon>Alkalibacterium</taxon>
    </lineage>
</organism>
<dbReference type="Proteomes" id="UP000238205">
    <property type="component" value="Unassembled WGS sequence"/>
</dbReference>
<dbReference type="GO" id="GO:0015234">
    <property type="term" value="F:thiamine transmembrane transporter activity"/>
    <property type="evidence" value="ECO:0007669"/>
    <property type="project" value="InterPro"/>
</dbReference>
<keyword evidence="3" id="KW-1185">Reference proteome</keyword>
<dbReference type="GO" id="GO:0005886">
    <property type="term" value="C:plasma membrane"/>
    <property type="evidence" value="ECO:0007669"/>
    <property type="project" value="InterPro"/>
</dbReference>
<reference evidence="2 3" key="1">
    <citation type="submission" date="2018-03" db="EMBL/GenBank/DDBJ databases">
        <title>Genomic Encyclopedia of Archaeal and Bacterial Type Strains, Phase II (KMG-II): from individual species to whole genera.</title>
        <authorList>
            <person name="Goeker M."/>
        </authorList>
    </citation>
    <scope>NUCLEOTIDE SEQUENCE [LARGE SCALE GENOMIC DNA]</scope>
    <source>
        <strain evidence="2 3">DSM 13175</strain>
    </source>
</reference>
<proteinExistence type="predicted"/>
<dbReference type="InterPro" id="IPR012651">
    <property type="entry name" value="Thia_Transptr_ThiT"/>
</dbReference>
<gene>
    <name evidence="2" type="ORF">CLV38_10240</name>
</gene>
<name>A0A2T0WAX7_9LACT</name>
<evidence type="ECO:0000313" key="3">
    <source>
        <dbReference type="Proteomes" id="UP000238205"/>
    </source>
</evidence>
<evidence type="ECO:0000256" key="1">
    <source>
        <dbReference type="SAM" id="Phobius"/>
    </source>
</evidence>
<feature type="transmembrane region" description="Helical" evidence="1">
    <location>
        <begin position="113"/>
        <end position="139"/>
    </location>
</feature>
<feature type="transmembrane region" description="Helical" evidence="1">
    <location>
        <begin position="80"/>
        <end position="101"/>
    </location>
</feature>
<keyword evidence="1" id="KW-1133">Transmembrane helix</keyword>
<dbReference type="EMBL" id="PVTO01000002">
    <property type="protein sequence ID" value="PRY83859.1"/>
    <property type="molecule type" value="Genomic_DNA"/>
</dbReference>
<dbReference type="AlphaFoldDB" id="A0A2T0WAX7"/>
<dbReference type="NCBIfam" id="TIGR02357">
    <property type="entry name" value="ECF_ThiT_YuaJ"/>
    <property type="match status" value="1"/>
</dbReference>
<dbReference type="OrthoDB" id="9795813at2"/>
<keyword evidence="1" id="KW-0472">Membrane</keyword>
<keyword evidence="1" id="KW-0812">Transmembrane</keyword>
<dbReference type="Gene3D" id="1.10.1760.20">
    <property type="match status" value="1"/>
</dbReference>
<dbReference type="RefSeq" id="WP_106190439.1">
    <property type="nucleotide sequence ID" value="NZ_PVTO01000002.1"/>
</dbReference>
<protein>
    <submittedName>
        <fullName evidence="2">Thiamine transporter</fullName>
    </submittedName>
</protein>
<evidence type="ECO:0000313" key="2">
    <source>
        <dbReference type="EMBL" id="PRY83859.1"/>
    </source>
</evidence>
<dbReference type="Pfam" id="PF09515">
    <property type="entry name" value="Thia_YuaJ"/>
    <property type="match status" value="1"/>
</dbReference>
<feature type="transmembrane region" description="Helical" evidence="1">
    <location>
        <begin position="54"/>
        <end position="74"/>
    </location>
</feature>